<evidence type="ECO:0000259" key="3">
    <source>
        <dbReference type="SMART" id="SM01042"/>
    </source>
</evidence>
<dbReference type="PANTHER" id="PTHR28136:SF1">
    <property type="entry name" value="NUCLEUS EXPORT PROTEIN BRL1"/>
    <property type="match status" value="1"/>
</dbReference>
<sequence>MERRTFEAPMDWEYQNHGPMDPSSPFVQSTRRLQQQKNVFGSSSNFNTFGQSNPLSRTQNTPSASKALLSTPSQPASIFSTSHLTRTATAPPFRNPAFTTPRKPFDTEALSEISPAESSPAATDVSDFADTPENDRSYNLDKLTMTPASVHRSRHLPSRKQSAKGETKPTVFPNRDKVRKRKRYNDNKDISGYRLPYRQHDEWEESEYDSDESTTEPGRPGHEPRRNRSKDGWLGNFLSVIQRHPHAPAIMSYWLNTLFNFVMVLGSFFLMWTIWSGFRDDFLTARRRVQDDVLAEIEKCTSNYRTNKCAPIEQRLPAMYQLCDEWYECMTQREDPGRTVRTAIKEMAEMLNSAVETLHWKTLIVLGVLLLIVLFSGASLVKSAGSAGDYLRQPPPPPPAPFPSAYQHHPHSADRIAWEQLAPQTPRHFNPRHLTRFGNDETPDTDASPEPSFRALTAPHTPGTRRGGSPTKLDRLLRERERERSPTKSRSPTKRY</sequence>
<evidence type="ECO:0000313" key="4">
    <source>
        <dbReference type="EMBL" id="RYO76939.1"/>
    </source>
</evidence>
<keyword evidence="2" id="KW-1133">Transmembrane helix</keyword>
<evidence type="ECO:0000256" key="2">
    <source>
        <dbReference type="SAM" id="Phobius"/>
    </source>
</evidence>
<dbReference type="PANTHER" id="PTHR28136">
    <property type="entry name" value="NUCLEUS EXPORT PROTEIN BRR6"/>
    <property type="match status" value="1"/>
</dbReference>
<feature type="compositionally biased region" description="Basic and acidic residues" evidence="1">
    <location>
        <begin position="219"/>
        <end position="228"/>
    </location>
</feature>
<name>A0ABY0GSY4_9PEZI</name>
<proteinExistence type="predicted"/>
<dbReference type="Proteomes" id="UP000294003">
    <property type="component" value="Unassembled WGS sequence"/>
</dbReference>
<keyword evidence="2" id="KW-0472">Membrane</keyword>
<keyword evidence="2" id="KW-0812">Transmembrane</keyword>
<comment type="caution">
    <text evidence="4">The sequence shown here is derived from an EMBL/GenBank/DDBJ whole genome shotgun (WGS) entry which is preliminary data.</text>
</comment>
<feature type="transmembrane region" description="Helical" evidence="2">
    <location>
        <begin position="253"/>
        <end position="275"/>
    </location>
</feature>
<organism evidence="4 5">
    <name type="scientific">Monosporascus cannonballus</name>
    <dbReference type="NCBI Taxonomy" id="155416"/>
    <lineage>
        <taxon>Eukaryota</taxon>
        <taxon>Fungi</taxon>
        <taxon>Dikarya</taxon>
        <taxon>Ascomycota</taxon>
        <taxon>Pezizomycotina</taxon>
        <taxon>Sordariomycetes</taxon>
        <taxon>Xylariomycetidae</taxon>
        <taxon>Xylariales</taxon>
        <taxon>Xylariales incertae sedis</taxon>
        <taxon>Monosporascus</taxon>
    </lineage>
</organism>
<feature type="region of interest" description="Disordered" evidence="1">
    <location>
        <begin position="109"/>
        <end position="192"/>
    </location>
</feature>
<feature type="region of interest" description="Disordered" evidence="1">
    <location>
        <begin position="426"/>
        <end position="496"/>
    </location>
</feature>
<feature type="transmembrane region" description="Helical" evidence="2">
    <location>
        <begin position="360"/>
        <end position="381"/>
    </location>
</feature>
<feature type="compositionally biased region" description="Basic and acidic residues" evidence="1">
    <location>
        <begin position="472"/>
        <end position="486"/>
    </location>
</feature>
<evidence type="ECO:0000313" key="5">
    <source>
        <dbReference type="Proteomes" id="UP000294003"/>
    </source>
</evidence>
<protein>
    <recommendedName>
        <fullName evidence="3">Brl1/Brr6 domain-containing protein</fullName>
    </recommendedName>
</protein>
<feature type="compositionally biased region" description="Pro residues" evidence="1">
    <location>
        <begin position="393"/>
        <end position="402"/>
    </location>
</feature>
<feature type="region of interest" description="Disordered" evidence="1">
    <location>
        <begin position="204"/>
        <end position="228"/>
    </location>
</feature>
<evidence type="ECO:0000256" key="1">
    <source>
        <dbReference type="SAM" id="MobiDB-lite"/>
    </source>
</evidence>
<feature type="compositionally biased region" description="Acidic residues" evidence="1">
    <location>
        <begin position="204"/>
        <end position="214"/>
    </location>
</feature>
<feature type="region of interest" description="Disordered" evidence="1">
    <location>
        <begin position="39"/>
        <end position="77"/>
    </location>
</feature>
<feature type="compositionally biased region" description="Low complexity" evidence="1">
    <location>
        <begin position="109"/>
        <end position="122"/>
    </location>
</feature>
<feature type="region of interest" description="Disordered" evidence="1">
    <location>
        <begin position="1"/>
        <end position="26"/>
    </location>
</feature>
<feature type="region of interest" description="Disordered" evidence="1">
    <location>
        <begin position="386"/>
        <end position="409"/>
    </location>
</feature>
<dbReference type="InterPro" id="IPR018767">
    <property type="entry name" value="Brl1/Brr6_dom"/>
</dbReference>
<dbReference type="Pfam" id="PF10104">
    <property type="entry name" value="Brr6_like_C_C"/>
    <property type="match status" value="1"/>
</dbReference>
<feature type="domain" description="Brl1/Brr6" evidence="3">
    <location>
        <begin position="251"/>
        <end position="382"/>
    </location>
</feature>
<feature type="compositionally biased region" description="Basic residues" evidence="1">
    <location>
        <begin position="151"/>
        <end position="162"/>
    </location>
</feature>
<dbReference type="EMBL" id="QJNS01000521">
    <property type="protein sequence ID" value="RYO76939.1"/>
    <property type="molecule type" value="Genomic_DNA"/>
</dbReference>
<dbReference type="InterPro" id="IPR040202">
    <property type="entry name" value="Brl1/Brr6"/>
</dbReference>
<gene>
    <name evidence="4" type="ORF">DL762_009594</name>
</gene>
<accession>A0ABY0GSY4</accession>
<dbReference type="SMART" id="SM01042">
    <property type="entry name" value="Brr6_like_C_C"/>
    <property type="match status" value="1"/>
</dbReference>
<reference evidence="4 5" key="1">
    <citation type="submission" date="2018-06" db="EMBL/GenBank/DDBJ databases">
        <title>Complete Genomes of Monosporascus.</title>
        <authorList>
            <person name="Robinson A.J."/>
            <person name="Natvig D.O."/>
        </authorList>
    </citation>
    <scope>NUCLEOTIDE SEQUENCE [LARGE SCALE GENOMIC DNA]</scope>
    <source>
        <strain evidence="4 5">CBS 609.92</strain>
    </source>
</reference>
<keyword evidence="5" id="KW-1185">Reference proteome</keyword>